<evidence type="ECO:0000259" key="5">
    <source>
        <dbReference type="PROSITE" id="PS51094"/>
    </source>
</evidence>
<sequence length="618" mass="72126">MGILNRWYRLLNYLVSNDQVSLSNIQQNLNVSQQTVKSTINLLNNELSGIAQIIEHNGYYYIEIYKYNEFENILNGSLKQMSDYNSSSKRQAYIIRQLVEAKDYILIQDLADDLSVSRGTVNNDLRSLRQISLKYDVIVNSAPNKGLKLEGSEFGIRLLEIYHSADYFHYKVITDEEVQLIYRLQEKYRFRRRDAYLLLKVLDISLFRVFHGDDMSIIENYINYSRKESYLDELITGIEYNFRISLSEEEIDFISFPLNLNANNLKINQNDLKDNIKFMSTFEKIVSELNSTYFLDFNFDELFDEIANHLIFLINRLIFKHSSDDIFHGEIEKKYPMSFQLAKHTLNILKDAYNSETTLLEADYLALYFELVSKTNEEMADRKEIAIICNTGKGTAAMVRRQIERVIGQDIKISQFSEANYETEDLSKYFAIITTIPLESISNDIPMIYLSNIFNDKYLSSEWNKIISNRDDFTDDFEVVLHEVKRTQYEELILDMILDLESEGLVDLTFRDRILAKDESRTLITDNGIALPHEINYEDNKIIINIAKLTNHISIKDKIIDLVILLAIPNQMKENDNALLNLYDLIFGVAQNNNLKDNIMKAKSINEMIKIFNEGEVK</sequence>
<gene>
    <name evidence="8" type="ORF">CL176_02365</name>
</gene>
<dbReference type="PANTHER" id="PTHR30185">
    <property type="entry name" value="CRYPTIC BETA-GLUCOSIDE BGL OPERON ANTITERMINATOR"/>
    <property type="match status" value="1"/>
</dbReference>
<dbReference type="SUPFAM" id="SSF46785">
    <property type="entry name" value="Winged helix' DNA-binding domain"/>
    <property type="match status" value="1"/>
</dbReference>
<evidence type="ECO:0000256" key="2">
    <source>
        <dbReference type="ARBA" id="ARBA00022737"/>
    </source>
</evidence>
<dbReference type="EMBL" id="CP023434">
    <property type="protein sequence ID" value="AXY24961.1"/>
    <property type="molecule type" value="Genomic_DNA"/>
</dbReference>
<feature type="domain" description="PTS EIIB type-2" evidence="6">
    <location>
        <begin position="383"/>
        <end position="471"/>
    </location>
</feature>
<dbReference type="GO" id="GO:0006355">
    <property type="term" value="P:regulation of DNA-templated transcription"/>
    <property type="evidence" value="ECO:0007669"/>
    <property type="project" value="InterPro"/>
</dbReference>
<dbReference type="InterPro" id="IPR036390">
    <property type="entry name" value="WH_DNA-bd_sf"/>
</dbReference>
<dbReference type="CDD" id="cd05568">
    <property type="entry name" value="PTS_IIB_bgl_like"/>
    <property type="match status" value="1"/>
</dbReference>
<keyword evidence="2" id="KW-0677">Repeat</keyword>
<dbReference type="RefSeq" id="WP_118989884.1">
    <property type="nucleotide sequence ID" value="NZ_CP023434.1"/>
</dbReference>
<dbReference type="InterPro" id="IPR011608">
    <property type="entry name" value="PRD"/>
</dbReference>
<keyword evidence="9" id="KW-1185">Reference proteome</keyword>
<dbReference type="InterPro" id="IPR002178">
    <property type="entry name" value="PTS_EIIA_type-2_dom"/>
</dbReference>
<feature type="domain" description="PTS EIIA type-2" evidence="5">
    <location>
        <begin position="472"/>
        <end position="615"/>
    </location>
</feature>
<dbReference type="AlphaFoldDB" id="A0A347WIQ4"/>
<dbReference type="InterPro" id="IPR013011">
    <property type="entry name" value="PTS_EIIB_2"/>
</dbReference>
<evidence type="ECO:0000259" key="6">
    <source>
        <dbReference type="PROSITE" id="PS51099"/>
    </source>
</evidence>
<dbReference type="Pfam" id="PF00874">
    <property type="entry name" value="PRD"/>
    <property type="match status" value="1"/>
</dbReference>
<dbReference type="Pfam" id="PF08279">
    <property type="entry name" value="HTH_11"/>
    <property type="match status" value="1"/>
</dbReference>
<evidence type="ECO:0000256" key="1">
    <source>
        <dbReference type="ARBA" id="ARBA00022679"/>
    </source>
</evidence>
<dbReference type="OrthoDB" id="95158at2"/>
<evidence type="ECO:0000313" key="9">
    <source>
        <dbReference type="Proteomes" id="UP000263232"/>
    </source>
</evidence>
<keyword evidence="1" id="KW-0808">Transferase</keyword>
<dbReference type="KEGG" id="abae:CL176_02365"/>
<dbReference type="Gene3D" id="3.40.930.10">
    <property type="entry name" value="Mannitol-specific EII, Chain A"/>
    <property type="match status" value="1"/>
</dbReference>
<dbReference type="InterPro" id="IPR050661">
    <property type="entry name" value="BglG_antiterminators"/>
</dbReference>
<keyword evidence="4" id="KW-0804">Transcription</keyword>
<dbReference type="InterPro" id="IPR036388">
    <property type="entry name" value="WH-like_DNA-bd_sf"/>
</dbReference>
<evidence type="ECO:0000313" key="8">
    <source>
        <dbReference type="EMBL" id="AXY24961.1"/>
    </source>
</evidence>
<accession>A0A347WIQ4</accession>
<dbReference type="Gene3D" id="1.10.1790.10">
    <property type="entry name" value="PRD domain"/>
    <property type="match status" value="1"/>
</dbReference>
<name>A0A347WIQ4_9LACT</name>
<dbReference type="SUPFAM" id="SSF52794">
    <property type="entry name" value="PTS system IIB component-like"/>
    <property type="match status" value="1"/>
</dbReference>
<dbReference type="SUPFAM" id="SSF63520">
    <property type="entry name" value="PTS-regulatory domain, PRD"/>
    <property type="match status" value="1"/>
</dbReference>
<dbReference type="PROSITE" id="PS51372">
    <property type="entry name" value="PRD_2"/>
    <property type="match status" value="1"/>
</dbReference>
<dbReference type="Gene3D" id="3.40.50.2300">
    <property type="match status" value="1"/>
</dbReference>
<evidence type="ECO:0000259" key="7">
    <source>
        <dbReference type="PROSITE" id="PS51372"/>
    </source>
</evidence>
<dbReference type="InterPro" id="IPR036095">
    <property type="entry name" value="PTS_EIIB-like_sf"/>
</dbReference>
<dbReference type="GO" id="GO:0008982">
    <property type="term" value="F:protein-N(PI)-phosphohistidine-sugar phosphotransferase activity"/>
    <property type="evidence" value="ECO:0007669"/>
    <property type="project" value="InterPro"/>
</dbReference>
<dbReference type="PANTHER" id="PTHR30185:SF18">
    <property type="entry name" value="TRANSCRIPTIONAL REGULATOR MTLR"/>
    <property type="match status" value="1"/>
</dbReference>
<reference evidence="8 9" key="1">
    <citation type="submission" date="2017-09" db="EMBL/GenBank/DDBJ databases">
        <title>Complete genome sequence of Oxytococcus suis strain ZY16052.</title>
        <authorList>
            <person name="Li F."/>
        </authorList>
    </citation>
    <scope>NUCLEOTIDE SEQUENCE [LARGE SCALE GENOMIC DNA]</scope>
    <source>
        <strain evidence="8 9">ZY16052</strain>
    </source>
</reference>
<keyword evidence="3" id="KW-0805">Transcription regulation</keyword>
<dbReference type="Gene3D" id="1.10.10.10">
    <property type="entry name" value="Winged helix-like DNA-binding domain superfamily/Winged helix DNA-binding domain"/>
    <property type="match status" value="2"/>
</dbReference>
<dbReference type="SUPFAM" id="SSF55804">
    <property type="entry name" value="Phoshotransferase/anion transport protein"/>
    <property type="match status" value="1"/>
</dbReference>
<evidence type="ECO:0000256" key="3">
    <source>
        <dbReference type="ARBA" id="ARBA00023015"/>
    </source>
</evidence>
<dbReference type="Proteomes" id="UP000263232">
    <property type="component" value="Chromosome"/>
</dbReference>
<dbReference type="PROSITE" id="PS51094">
    <property type="entry name" value="PTS_EIIA_TYPE_2"/>
    <property type="match status" value="1"/>
</dbReference>
<dbReference type="GO" id="GO:0009401">
    <property type="term" value="P:phosphoenolpyruvate-dependent sugar phosphotransferase system"/>
    <property type="evidence" value="ECO:0007669"/>
    <property type="project" value="InterPro"/>
</dbReference>
<protein>
    <submittedName>
        <fullName evidence="8">Uncharacterized protein</fullName>
    </submittedName>
</protein>
<dbReference type="InterPro" id="IPR016152">
    <property type="entry name" value="PTrfase/Anion_transptr"/>
</dbReference>
<organism evidence="8 9">
    <name type="scientific">Suicoccus acidiformans</name>
    <dbReference type="NCBI Taxonomy" id="2036206"/>
    <lineage>
        <taxon>Bacteria</taxon>
        <taxon>Bacillati</taxon>
        <taxon>Bacillota</taxon>
        <taxon>Bacilli</taxon>
        <taxon>Lactobacillales</taxon>
        <taxon>Aerococcaceae</taxon>
        <taxon>Suicoccus</taxon>
    </lineage>
</organism>
<feature type="domain" description="PRD" evidence="7">
    <location>
        <begin position="273"/>
        <end position="379"/>
    </location>
</feature>
<dbReference type="InterPro" id="IPR036634">
    <property type="entry name" value="PRD_sf"/>
</dbReference>
<dbReference type="Pfam" id="PF00359">
    <property type="entry name" value="PTS_EIIA_2"/>
    <property type="match status" value="1"/>
</dbReference>
<proteinExistence type="predicted"/>
<evidence type="ECO:0000256" key="4">
    <source>
        <dbReference type="ARBA" id="ARBA00023163"/>
    </source>
</evidence>
<dbReference type="PROSITE" id="PS51099">
    <property type="entry name" value="PTS_EIIB_TYPE_2"/>
    <property type="match status" value="1"/>
</dbReference>
<dbReference type="InterPro" id="IPR013196">
    <property type="entry name" value="HTH_11"/>
</dbReference>